<comment type="similarity">
    <text evidence="2 18">In the C-terminal section; belongs to the transferase hexapeptide repeat family.</text>
</comment>
<evidence type="ECO:0000256" key="3">
    <source>
        <dbReference type="ARBA" id="ARBA00007947"/>
    </source>
</evidence>
<evidence type="ECO:0000256" key="6">
    <source>
        <dbReference type="ARBA" id="ARBA00022695"/>
    </source>
</evidence>
<feature type="binding site" evidence="18">
    <location>
        <position position="164"/>
    </location>
    <ligand>
        <name>UDP-N-acetyl-alpha-D-glucosamine</name>
        <dbReference type="ChEBI" id="CHEBI:57705"/>
    </ligand>
</feature>
<comment type="cofactor">
    <cofactor evidence="18">
        <name>Mg(2+)</name>
        <dbReference type="ChEBI" id="CHEBI:18420"/>
    </cofactor>
    <text evidence="18">Binds 1 Mg(2+) ion per subunit.</text>
</comment>
<feature type="binding site" evidence="18">
    <location>
        <position position="378"/>
    </location>
    <ligand>
        <name>acetyl-CoA</name>
        <dbReference type="ChEBI" id="CHEBI:57288"/>
    </ligand>
</feature>
<feature type="region of interest" description="Linker" evidence="18">
    <location>
        <begin position="224"/>
        <end position="244"/>
    </location>
</feature>
<dbReference type="InterPro" id="IPR005882">
    <property type="entry name" value="Bifunctional_GlmU"/>
</dbReference>
<keyword evidence="14 18" id="KW-0961">Cell wall biogenesis/degradation</keyword>
<dbReference type="GO" id="GO:0005737">
    <property type="term" value="C:cytoplasm"/>
    <property type="evidence" value="ECO:0007669"/>
    <property type="project" value="UniProtKB-SubCell"/>
</dbReference>
<evidence type="ECO:0000313" key="20">
    <source>
        <dbReference type="Proteomes" id="UP000322726"/>
    </source>
</evidence>
<feature type="binding site" evidence="18">
    <location>
        <position position="23"/>
    </location>
    <ligand>
        <name>UDP-N-acetyl-alpha-D-glucosamine</name>
        <dbReference type="ChEBI" id="CHEBI:57705"/>
    </ligand>
</feature>
<feature type="binding site" evidence="18">
    <location>
        <position position="135"/>
    </location>
    <ligand>
        <name>UDP-N-acetyl-alpha-D-glucosamine</name>
        <dbReference type="ChEBI" id="CHEBI:57705"/>
    </ligand>
</feature>
<accession>A0A5C2HD48</accession>
<evidence type="ECO:0000256" key="11">
    <source>
        <dbReference type="ARBA" id="ARBA00022984"/>
    </source>
</evidence>
<comment type="pathway">
    <text evidence="18">Nucleotide-sugar biosynthesis; UDP-N-acetyl-alpha-D-glucosamine biosynthesis; N-acetyl-alpha-D-glucosamine 1-phosphate from alpha-D-glucosamine 6-phosphate (route II): step 2/2.</text>
</comment>
<organism evidence="19 20">
    <name type="scientific">Malaciobacter pacificus</name>
    <dbReference type="NCBI Taxonomy" id="1080223"/>
    <lineage>
        <taxon>Bacteria</taxon>
        <taxon>Pseudomonadati</taxon>
        <taxon>Campylobacterota</taxon>
        <taxon>Epsilonproteobacteria</taxon>
        <taxon>Campylobacterales</taxon>
        <taxon>Arcobacteraceae</taxon>
        <taxon>Malaciobacter</taxon>
    </lineage>
</organism>
<dbReference type="InterPro" id="IPR038009">
    <property type="entry name" value="GlmU_C_LbH"/>
</dbReference>
<feature type="binding site" evidence="18">
    <location>
        <position position="396"/>
    </location>
    <ligand>
        <name>acetyl-CoA</name>
        <dbReference type="ChEBI" id="CHEBI:57288"/>
    </ligand>
</feature>
<proteinExistence type="inferred from homology"/>
<comment type="pathway">
    <text evidence="18">Bacterial outer membrane biogenesis; LPS lipid A biosynthesis.</text>
</comment>
<feature type="binding site" evidence="18">
    <location>
        <position position="325"/>
    </location>
    <ligand>
        <name>UDP-N-acetyl-alpha-D-glucosamine</name>
        <dbReference type="ChEBI" id="CHEBI:57705"/>
    </ligand>
</feature>
<comment type="caution">
    <text evidence="18">Lacks conserved residue(s) required for the propagation of feature annotation.</text>
</comment>
<dbReference type="RefSeq" id="WP_130234383.1">
    <property type="nucleotide sequence ID" value="NZ_BMEF01000023.1"/>
</dbReference>
<dbReference type="EMBL" id="CP035928">
    <property type="protein sequence ID" value="QEP35495.1"/>
    <property type="molecule type" value="Genomic_DNA"/>
</dbReference>
<feature type="binding site" evidence="18">
    <location>
        <position position="103"/>
    </location>
    <ligand>
        <name>Mg(2+)</name>
        <dbReference type="ChEBI" id="CHEBI:18420"/>
    </ligand>
</feature>
<dbReference type="UniPathway" id="UPA00113">
    <property type="reaction ID" value="UER00532"/>
</dbReference>
<dbReference type="InterPro" id="IPR011004">
    <property type="entry name" value="Trimer_LpxA-like_sf"/>
</dbReference>
<feature type="binding site" evidence="18">
    <location>
        <position position="149"/>
    </location>
    <ligand>
        <name>UDP-N-acetyl-alpha-D-glucosamine</name>
        <dbReference type="ChEBI" id="CHEBI:57705"/>
    </ligand>
</feature>
<evidence type="ECO:0000256" key="17">
    <source>
        <dbReference type="ARBA" id="ARBA00049628"/>
    </source>
</evidence>
<reference evidence="19 20" key="3">
    <citation type="submission" date="2019-09" db="EMBL/GenBank/DDBJ databases">
        <title>Taxonomic note: a critical rebuttal of the proposed division of the genus Arcobacter into six genera, emended descriptions of Arcobacter anaerophilus and the genus Arcobacter, and an assessment of genus-level boundaries for Epsilonproteobacteria using in silico genomic comparator tools.</title>
        <authorList>
            <person name="On S.L.W."/>
            <person name="Miller W.G."/>
            <person name="Biggs P."/>
            <person name="Cornelius A."/>
            <person name="Vandamme P."/>
        </authorList>
    </citation>
    <scope>NUCLEOTIDE SEQUENCE [LARGE SCALE GENOMIC DNA]</scope>
    <source>
        <strain evidence="19 20">LMG 26638</strain>
    </source>
</reference>
<keyword evidence="12 18" id="KW-0511">Multifunctional enzyme</keyword>
<protein>
    <recommendedName>
        <fullName evidence="18">Bifunctional protein GlmU</fullName>
    </recommendedName>
    <domain>
        <recommendedName>
            <fullName evidence="18">UDP-N-acetylglucosamine pyrophosphorylase</fullName>
            <ecNumber evidence="18">2.7.7.23</ecNumber>
        </recommendedName>
        <alternativeName>
            <fullName evidence="18">N-acetylglucosamine-1-phosphate uridyltransferase</fullName>
        </alternativeName>
    </domain>
    <domain>
        <recommendedName>
            <fullName evidence="18">Glucosamine-1-phosphate N-acetyltransferase</fullName>
            <ecNumber evidence="18">2.3.1.157</ecNumber>
        </recommendedName>
    </domain>
</protein>
<dbReference type="CDD" id="cd02540">
    <property type="entry name" value="GT2_GlmU_N_bac"/>
    <property type="match status" value="1"/>
</dbReference>
<feature type="region of interest" description="Pyrophosphorylase" evidence="18">
    <location>
        <begin position="1"/>
        <end position="223"/>
    </location>
</feature>
<dbReference type="SUPFAM" id="SSF53448">
    <property type="entry name" value="Nucleotide-diphospho-sugar transferases"/>
    <property type="match status" value="1"/>
</dbReference>
<feature type="binding site" evidence="18">
    <location>
        <position position="221"/>
    </location>
    <ligand>
        <name>Mg(2+)</name>
        <dbReference type="ChEBI" id="CHEBI:18420"/>
    </ligand>
</feature>
<keyword evidence="8 18" id="KW-0677">Repeat</keyword>
<evidence type="ECO:0000256" key="4">
    <source>
        <dbReference type="ARBA" id="ARBA00022490"/>
    </source>
</evidence>
<evidence type="ECO:0000256" key="9">
    <source>
        <dbReference type="ARBA" id="ARBA00022842"/>
    </source>
</evidence>
<dbReference type="InterPro" id="IPR001451">
    <property type="entry name" value="Hexapep"/>
</dbReference>
<comment type="catalytic activity">
    <reaction evidence="15 18">
        <text>alpha-D-glucosamine 1-phosphate + acetyl-CoA = N-acetyl-alpha-D-glucosamine 1-phosphate + CoA + H(+)</text>
        <dbReference type="Rhea" id="RHEA:13725"/>
        <dbReference type="ChEBI" id="CHEBI:15378"/>
        <dbReference type="ChEBI" id="CHEBI:57287"/>
        <dbReference type="ChEBI" id="CHEBI:57288"/>
        <dbReference type="ChEBI" id="CHEBI:57776"/>
        <dbReference type="ChEBI" id="CHEBI:58516"/>
        <dbReference type="EC" id="2.3.1.157"/>
    </reaction>
</comment>
<evidence type="ECO:0000256" key="7">
    <source>
        <dbReference type="ARBA" id="ARBA00022723"/>
    </source>
</evidence>
<evidence type="ECO:0000256" key="1">
    <source>
        <dbReference type="ARBA" id="ARBA00004496"/>
    </source>
</evidence>
<keyword evidence="7 18" id="KW-0479">Metal-binding</keyword>
<evidence type="ECO:0000256" key="12">
    <source>
        <dbReference type="ARBA" id="ARBA00023268"/>
    </source>
</evidence>
<feature type="binding site" evidence="18">
    <location>
        <position position="221"/>
    </location>
    <ligand>
        <name>UDP-N-acetyl-alpha-D-glucosamine</name>
        <dbReference type="ChEBI" id="CHEBI:57705"/>
    </ligand>
</feature>
<feature type="binding site" evidence="18">
    <location>
        <begin position="359"/>
        <end position="360"/>
    </location>
    <ligand>
        <name>acetyl-CoA</name>
        <dbReference type="ChEBI" id="CHEBI:57288"/>
    </ligand>
</feature>
<evidence type="ECO:0000256" key="5">
    <source>
        <dbReference type="ARBA" id="ARBA00022679"/>
    </source>
</evidence>
<feature type="binding site" evidence="18">
    <location>
        <begin position="82"/>
        <end position="83"/>
    </location>
    <ligand>
        <name>UDP-N-acetyl-alpha-D-glucosamine</name>
        <dbReference type="ChEBI" id="CHEBI:57705"/>
    </ligand>
</feature>
<dbReference type="Gene3D" id="3.90.550.10">
    <property type="entry name" value="Spore Coat Polysaccharide Biosynthesis Protein SpsA, Chain A"/>
    <property type="match status" value="1"/>
</dbReference>
<keyword evidence="5 18" id="KW-0808">Transferase</keyword>
<dbReference type="Gene3D" id="2.160.10.10">
    <property type="entry name" value="Hexapeptide repeat proteins"/>
    <property type="match status" value="1"/>
</dbReference>
<dbReference type="NCBIfam" id="NF010939">
    <property type="entry name" value="PRK14359.1"/>
    <property type="match status" value="1"/>
</dbReference>
<dbReference type="PANTHER" id="PTHR43584">
    <property type="entry name" value="NUCLEOTIDYL TRANSFERASE"/>
    <property type="match status" value="1"/>
</dbReference>
<dbReference type="CDD" id="cd03353">
    <property type="entry name" value="LbH_GlmU_C"/>
    <property type="match status" value="1"/>
</dbReference>
<dbReference type="GO" id="GO:0071555">
    <property type="term" value="P:cell wall organization"/>
    <property type="evidence" value="ECO:0007669"/>
    <property type="project" value="UniProtKB-KW"/>
</dbReference>
<keyword evidence="10 18" id="KW-0133">Cell shape</keyword>
<dbReference type="InterPro" id="IPR029044">
    <property type="entry name" value="Nucleotide-diphossugar_trans"/>
</dbReference>
<evidence type="ECO:0000256" key="2">
    <source>
        <dbReference type="ARBA" id="ARBA00007707"/>
    </source>
</evidence>
<evidence type="ECO:0000256" key="14">
    <source>
        <dbReference type="ARBA" id="ARBA00023316"/>
    </source>
</evidence>
<keyword evidence="20" id="KW-1185">Reference proteome</keyword>
<feature type="binding site" evidence="18">
    <location>
        <begin position="9"/>
        <end position="12"/>
    </location>
    <ligand>
        <name>UDP-N-acetyl-alpha-D-glucosamine</name>
        <dbReference type="ChEBI" id="CHEBI:57705"/>
    </ligand>
</feature>
<comment type="subcellular location">
    <subcellularLocation>
        <location evidence="1 18">Cytoplasm</location>
    </subcellularLocation>
</comment>
<dbReference type="GO" id="GO:0008360">
    <property type="term" value="P:regulation of cell shape"/>
    <property type="evidence" value="ECO:0007669"/>
    <property type="project" value="UniProtKB-KW"/>
</dbReference>
<dbReference type="Pfam" id="PF00132">
    <property type="entry name" value="Hexapep"/>
    <property type="match status" value="1"/>
</dbReference>
<dbReference type="Pfam" id="PF12804">
    <property type="entry name" value="NTP_transf_3"/>
    <property type="match status" value="1"/>
</dbReference>
<reference evidence="20" key="1">
    <citation type="submission" date="2019-09" db="EMBL/GenBank/DDBJ databases">
        <title>Complete genome sequencing of four Arcobacter species reveals a diverse suite of mobile elements.</title>
        <authorList>
            <person name="On S.L.W."/>
            <person name="Miller W.G."/>
            <person name="Biggs P."/>
            <person name="Cornelius A."/>
            <person name="Vandamme P."/>
        </authorList>
    </citation>
    <scope>NUCLEOTIDE SEQUENCE [LARGE SCALE GENOMIC DNA]</scope>
    <source>
        <strain evidence="20">LMG 26638</strain>
    </source>
</reference>
<sequence length="432" mass="47669">MKNKSIIILAAGAGTRMKSTTPKVLHKISGKPMLYYSIKEALELSDDVTVVLYHQAQRVQEEMEKYFENINYVIQDHENYPGTGGAVMNIIPKYEKVLVLNGDMPLIQADELKKFEVDATIVMSVLELDNADGYGRVIIENGEVKKIVEQKDANESELAVTTANAGIYQFCSKFLLESLPKLSNDNAQKEYYITDLVEMAINQGLGLKPLTVNEENFKGVNSKLDLSEAEVIHQNRIKREFLKQGVIMRLPDTIYIEEGVQIEGESILENGVTLLGNSKIINSHIKTNTVVEDAILIDSDAGPMARVRPGSEIKDTHLGNFVETKKAKLTGVKAGHLTYLGDCEIDEGTNIGCGTITCNYDGVNKYKTIIGKNVFVGSDTQFVAPVNIEDDVIIGAGSTVTGDVKTGELYITRAKAKKIDGYFYKHFDKAGK</sequence>
<keyword evidence="13 18" id="KW-0012">Acyltransferase</keyword>
<dbReference type="OrthoDB" id="9775031at2"/>
<feature type="region of interest" description="N-acetyltransferase" evidence="18">
    <location>
        <begin position="245"/>
        <end position="432"/>
    </location>
</feature>
<comment type="function">
    <text evidence="17 18">Catalyzes the last two sequential reactions in the de novo biosynthetic pathway for UDP-N-acetylglucosamine (UDP-GlcNAc). The C-terminal domain catalyzes the transfer of acetyl group from acetyl coenzyme A to glucosamine-1-phosphate (GlcN-1-P) to produce N-acetylglucosamine-1-phosphate (GlcNAc-1-P), which is converted into UDP-GlcNAc by the transfer of uridine 5-monophosphate (from uridine 5-triphosphate), a reaction catalyzed by the N-terminal domain.</text>
</comment>
<dbReference type="InterPro" id="IPR025877">
    <property type="entry name" value="MobA-like_NTP_Trfase"/>
</dbReference>
<evidence type="ECO:0000313" key="19">
    <source>
        <dbReference type="EMBL" id="QEP35495.1"/>
    </source>
</evidence>
<dbReference type="KEGG" id="apai:APAC_2441"/>
<name>A0A5C2HD48_9BACT</name>
<dbReference type="GO" id="GO:0000287">
    <property type="term" value="F:magnesium ion binding"/>
    <property type="evidence" value="ECO:0007669"/>
    <property type="project" value="UniProtKB-UniRule"/>
</dbReference>
<evidence type="ECO:0000256" key="8">
    <source>
        <dbReference type="ARBA" id="ARBA00022737"/>
    </source>
</evidence>
<comment type="similarity">
    <text evidence="3 18">In the N-terminal section; belongs to the N-acetylglucosamine-1-phosphate uridyltransferase family.</text>
</comment>
<comment type="subunit">
    <text evidence="18">Homotrimer.</text>
</comment>
<keyword evidence="11 18" id="KW-0573">Peptidoglycan synthesis</keyword>
<evidence type="ECO:0000256" key="18">
    <source>
        <dbReference type="HAMAP-Rule" id="MF_01631"/>
    </source>
</evidence>
<evidence type="ECO:0000256" key="15">
    <source>
        <dbReference type="ARBA" id="ARBA00048247"/>
    </source>
</evidence>
<dbReference type="GO" id="GO:0006048">
    <property type="term" value="P:UDP-N-acetylglucosamine biosynthetic process"/>
    <property type="evidence" value="ECO:0007669"/>
    <property type="project" value="UniProtKB-UniPathway"/>
</dbReference>
<dbReference type="GO" id="GO:0009252">
    <property type="term" value="P:peptidoglycan biosynthetic process"/>
    <property type="evidence" value="ECO:0007669"/>
    <property type="project" value="UniProtKB-UniRule"/>
</dbReference>
<feature type="active site" description="Proton acceptor" evidence="18">
    <location>
        <position position="336"/>
    </location>
</feature>
<dbReference type="EC" id="2.3.1.157" evidence="18"/>
<comment type="catalytic activity">
    <reaction evidence="16 18">
        <text>N-acetyl-alpha-D-glucosamine 1-phosphate + UTP + H(+) = UDP-N-acetyl-alpha-D-glucosamine + diphosphate</text>
        <dbReference type="Rhea" id="RHEA:13509"/>
        <dbReference type="ChEBI" id="CHEBI:15378"/>
        <dbReference type="ChEBI" id="CHEBI:33019"/>
        <dbReference type="ChEBI" id="CHEBI:46398"/>
        <dbReference type="ChEBI" id="CHEBI:57705"/>
        <dbReference type="ChEBI" id="CHEBI:57776"/>
        <dbReference type="EC" id="2.7.7.23"/>
    </reaction>
</comment>
<keyword evidence="9 18" id="KW-0460">Magnesium</keyword>
<feature type="binding site" evidence="18">
    <location>
        <position position="308"/>
    </location>
    <ligand>
        <name>UDP-N-acetyl-alpha-D-glucosamine</name>
        <dbReference type="ChEBI" id="CHEBI:57705"/>
    </ligand>
</feature>
<dbReference type="GO" id="GO:0016020">
    <property type="term" value="C:membrane"/>
    <property type="evidence" value="ECO:0007669"/>
    <property type="project" value="GOC"/>
</dbReference>
<dbReference type="GO" id="GO:0009245">
    <property type="term" value="P:lipid A biosynthetic process"/>
    <property type="evidence" value="ECO:0007669"/>
    <property type="project" value="UniProtKB-UniRule"/>
</dbReference>
<feature type="binding site" evidence="18">
    <location>
        <position position="339"/>
    </location>
    <ligand>
        <name>UDP-N-acetyl-alpha-D-glucosamine</name>
        <dbReference type="ChEBI" id="CHEBI:57705"/>
    </ligand>
</feature>
<keyword evidence="4 18" id="KW-0963">Cytoplasm</keyword>
<evidence type="ECO:0000256" key="10">
    <source>
        <dbReference type="ARBA" id="ARBA00022960"/>
    </source>
</evidence>
<dbReference type="PANTHER" id="PTHR43584:SF3">
    <property type="entry name" value="BIFUNCTIONAL PROTEIN GLMU"/>
    <property type="match status" value="1"/>
</dbReference>
<evidence type="ECO:0000256" key="13">
    <source>
        <dbReference type="ARBA" id="ARBA00023315"/>
    </source>
</evidence>
<dbReference type="NCBIfam" id="TIGR01173">
    <property type="entry name" value="glmU"/>
    <property type="match status" value="1"/>
</dbReference>
<dbReference type="UniPathway" id="UPA00973"/>
<dbReference type="AlphaFoldDB" id="A0A5C2HD48"/>
<dbReference type="GO" id="GO:0000902">
    <property type="term" value="P:cell morphogenesis"/>
    <property type="evidence" value="ECO:0007669"/>
    <property type="project" value="UniProtKB-UniRule"/>
</dbReference>
<feature type="binding site" evidence="18">
    <location>
        <position position="350"/>
    </location>
    <ligand>
        <name>UDP-N-acetyl-alpha-D-glucosamine</name>
        <dbReference type="ChEBI" id="CHEBI:57705"/>
    </ligand>
</feature>
<evidence type="ECO:0000256" key="16">
    <source>
        <dbReference type="ARBA" id="ARBA00048493"/>
    </source>
</evidence>
<dbReference type="Proteomes" id="UP000322726">
    <property type="component" value="Chromosome"/>
</dbReference>
<comment type="pathway">
    <text evidence="18">Nucleotide-sugar biosynthesis; UDP-N-acetyl-alpha-D-glucosamine biosynthesis; UDP-N-acetyl-alpha-D-glucosamine from N-acetyl-alpha-D-glucosamine 1-phosphate: step 1/1.</text>
</comment>
<dbReference type="HAMAP" id="MF_01631">
    <property type="entry name" value="GlmU"/>
    <property type="match status" value="1"/>
</dbReference>
<reference evidence="19 20" key="2">
    <citation type="submission" date="2019-09" db="EMBL/GenBank/DDBJ databases">
        <title>Complete genome sequencing of four Arcobacter species reveals a diverse suite of mobile elements.</title>
        <authorList>
            <person name="Miller W.G."/>
            <person name="Yee E."/>
            <person name="Bono J.L."/>
        </authorList>
    </citation>
    <scope>NUCLEOTIDE SEQUENCE [LARGE SCALE GENOMIC DNA]</scope>
    <source>
        <strain evidence="19 20">LMG 26638</strain>
    </source>
</reference>
<dbReference type="EC" id="2.7.7.23" evidence="18"/>
<dbReference type="GO" id="GO:0019134">
    <property type="term" value="F:glucosamine-1-phosphate N-acetyltransferase activity"/>
    <property type="evidence" value="ECO:0007669"/>
    <property type="project" value="UniProtKB-UniRule"/>
</dbReference>
<keyword evidence="6 18" id="KW-0548">Nucleotidyltransferase</keyword>
<feature type="binding site" evidence="18">
    <location>
        <position position="413"/>
    </location>
    <ligand>
        <name>acetyl-CoA</name>
        <dbReference type="ChEBI" id="CHEBI:57288"/>
    </ligand>
</feature>
<dbReference type="InterPro" id="IPR050065">
    <property type="entry name" value="GlmU-like"/>
</dbReference>
<gene>
    <name evidence="18 19" type="primary">glmU</name>
    <name evidence="19" type="ORF">APAC_2441</name>
</gene>
<dbReference type="GO" id="GO:0003977">
    <property type="term" value="F:UDP-N-acetylglucosamine diphosphorylase activity"/>
    <property type="evidence" value="ECO:0007669"/>
    <property type="project" value="UniProtKB-UniRule"/>
</dbReference>
<dbReference type="SUPFAM" id="SSF51161">
    <property type="entry name" value="Trimeric LpxA-like enzymes"/>
    <property type="match status" value="1"/>
</dbReference>